<keyword evidence="3" id="KW-0732">Signal</keyword>
<evidence type="ECO:0000256" key="2">
    <source>
        <dbReference type="ARBA" id="ARBA00022525"/>
    </source>
</evidence>
<feature type="domain" description="VWFA" evidence="4">
    <location>
        <begin position="11"/>
        <end position="169"/>
    </location>
</feature>
<sequence>MPPTNNEQLLDLVFVLDCTGSMGPYIRAAEKSINDIVADIRNSNKLASESALRVGVQAYRDADGFVEFLTKPHPLTPSNKIAEVQNFLKHLGAVGGGDGPEAVATALDRTLNDKNELGWLPASSAAHKIIVHITDAPPHGIKEEGDSKLLCLASELRTGTEGCCRISYR</sequence>
<dbReference type="InterPro" id="IPR052969">
    <property type="entry name" value="Thr-specific_kinase-like"/>
</dbReference>
<reference evidence="5" key="1">
    <citation type="journal article" date="2019" name="Environ. Microbiol.">
        <title>Fungal ecological strategies reflected in gene transcription - a case study of two litter decomposers.</title>
        <authorList>
            <person name="Barbi F."/>
            <person name="Kohler A."/>
            <person name="Barry K."/>
            <person name="Baskaran P."/>
            <person name="Daum C."/>
            <person name="Fauchery L."/>
            <person name="Ihrmark K."/>
            <person name="Kuo A."/>
            <person name="LaButti K."/>
            <person name="Lipzen A."/>
            <person name="Morin E."/>
            <person name="Grigoriev I.V."/>
            <person name="Henrissat B."/>
            <person name="Lindahl B."/>
            <person name="Martin F."/>
        </authorList>
    </citation>
    <scope>NUCLEOTIDE SEQUENCE</scope>
    <source>
        <strain evidence="5">JB14</strain>
    </source>
</reference>
<dbReference type="GO" id="GO:0004674">
    <property type="term" value="F:protein serine/threonine kinase activity"/>
    <property type="evidence" value="ECO:0007669"/>
    <property type="project" value="TreeGrafter"/>
</dbReference>
<gene>
    <name evidence="5" type="ORF">BT96DRAFT_883381</name>
</gene>
<dbReference type="GO" id="GO:0005737">
    <property type="term" value="C:cytoplasm"/>
    <property type="evidence" value="ECO:0007669"/>
    <property type="project" value="TreeGrafter"/>
</dbReference>
<evidence type="ECO:0000256" key="1">
    <source>
        <dbReference type="ARBA" id="ARBA00004613"/>
    </source>
</evidence>
<dbReference type="CDD" id="cd00198">
    <property type="entry name" value="vWFA"/>
    <property type="match status" value="1"/>
</dbReference>
<evidence type="ECO:0000259" key="4">
    <source>
        <dbReference type="PROSITE" id="PS50234"/>
    </source>
</evidence>
<dbReference type="SUPFAM" id="SSF53300">
    <property type="entry name" value="vWA-like"/>
    <property type="match status" value="1"/>
</dbReference>
<dbReference type="EMBL" id="ML769489">
    <property type="protein sequence ID" value="KAE9397988.1"/>
    <property type="molecule type" value="Genomic_DNA"/>
</dbReference>
<dbReference type="PROSITE" id="PS50234">
    <property type="entry name" value="VWFA"/>
    <property type="match status" value="1"/>
</dbReference>
<dbReference type="InterPro" id="IPR036465">
    <property type="entry name" value="vWFA_dom_sf"/>
</dbReference>
<dbReference type="InterPro" id="IPR002035">
    <property type="entry name" value="VWF_A"/>
</dbReference>
<dbReference type="PANTHER" id="PTHR47763">
    <property type="entry name" value="ALPHA-PROTEIN KINASE VWKA"/>
    <property type="match status" value="1"/>
</dbReference>
<dbReference type="OrthoDB" id="301415at2759"/>
<dbReference type="Gene3D" id="3.40.50.410">
    <property type="entry name" value="von Willebrand factor, type A domain"/>
    <property type="match status" value="1"/>
</dbReference>
<evidence type="ECO:0000313" key="5">
    <source>
        <dbReference type="EMBL" id="KAE9397988.1"/>
    </source>
</evidence>
<name>A0A6A4HKK4_9AGAR</name>
<evidence type="ECO:0000313" key="6">
    <source>
        <dbReference type="Proteomes" id="UP000799118"/>
    </source>
</evidence>
<dbReference type="PANTHER" id="PTHR47763:SF1">
    <property type="entry name" value="DUF659 DOMAIN-CONTAINING PROTEIN"/>
    <property type="match status" value="1"/>
</dbReference>
<organism evidence="5 6">
    <name type="scientific">Gymnopus androsaceus JB14</name>
    <dbReference type="NCBI Taxonomy" id="1447944"/>
    <lineage>
        <taxon>Eukaryota</taxon>
        <taxon>Fungi</taxon>
        <taxon>Dikarya</taxon>
        <taxon>Basidiomycota</taxon>
        <taxon>Agaricomycotina</taxon>
        <taxon>Agaricomycetes</taxon>
        <taxon>Agaricomycetidae</taxon>
        <taxon>Agaricales</taxon>
        <taxon>Marasmiineae</taxon>
        <taxon>Omphalotaceae</taxon>
        <taxon>Gymnopus</taxon>
    </lineage>
</organism>
<accession>A0A6A4HKK4</accession>
<proteinExistence type="predicted"/>
<keyword evidence="2" id="KW-0964">Secreted</keyword>
<dbReference type="Proteomes" id="UP000799118">
    <property type="component" value="Unassembled WGS sequence"/>
</dbReference>
<dbReference type="Pfam" id="PF25106">
    <property type="entry name" value="VWA_4"/>
    <property type="match status" value="1"/>
</dbReference>
<evidence type="ECO:0000256" key="3">
    <source>
        <dbReference type="ARBA" id="ARBA00022729"/>
    </source>
</evidence>
<keyword evidence="6" id="KW-1185">Reference proteome</keyword>
<protein>
    <recommendedName>
        <fullName evidence="4">VWFA domain-containing protein</fullName>
    </recommendedName>
</protein>
<dbReference type="AlphaFoldDB" id="A0A6A4HKK4"/>
<dbReference type="InterPro" id="IPR056861">
    <property type="entry name" value="HMCN1-like_VWA"/>
</dbReference>
<comment type="subcellular location">
    <subcellularLocation>
        <location evidence="1">Secreted</location>
    </subcellularLocation>
</comment>